<sequence>MLPKNSRSEPDLFTVSLKKVIDLEHSLVKLAALIDWDAIRQEIEPVFCDDNGRPATEVRVVMGLFYLKSAFDQSDEQLIQRWIENPYWQWFCGYTVMQHKPPIDPTTLSRWRSRLGAERLEILLQQTIHVARRTGQLRKPQLAKINIDTTVQPKAIAFPTDARLYFKAARSLVRMAQNAGVVLRRSYKFTNKTLLVMQGRYARAKHYRRARKCERKLRTHLGCLLRDVSRKLTSITNPTHREALEQLLTIVRQIFKQQRTDSPKIYSVPARLVCSDRMIHFSRNHALSSFQFMIPSTDGTARRVHRQREGAQEV</sequence>
<reference evidence="2 3" key="1">
    <citation type="submission" date="2019-02" db="EMBL/GenBank/DDBJ databases">
        <title>Deep-cultivation of Planctomycetes and their phenomic and genomic characterization uncovers novel biology.</title>
        <authorList>
            <person name="Wiegand S."/>
            <person name="Jogler M."/>
            <person name="Boedeker C."/>
            <person name="Pinto D."/>
            <person name="Vollmers J."/>
            <person name="Rivas-Marin E."/>
            <person name="Kohn T."/>
            <person name="Peeters S.H."/>
            <person name="Heuer A."/>
            <person name="Rast P."/>
            <person name="Oberbeckmann S."/>
            <person name="Bunk B."/>
            <person name="Jeske O."/>
            <person name="Meyerdierks A."/>
            <person name="Storesund J.E."/>
            <person name="Kallscheuer N."/>
            <person name="Luecker S."/>
            <person name="Lage O.M."/>
            <person name="Pohl T."/>
            <person name="Merkel B.J."/>
            <person name="Hornburger P."/>
            <person name="Mueller R.-W."/>
            <person name="Bruemmer F."/>
            <person name="Labrenz M."/>
            <person name="Spormann A.M."/>
            <person name="Op Den Camp H."/>
            <person name="Overmann J."/>
            <person name="Amann R."/>
            <person name="Jetten M.S.M."/>
            <person name="Mascher T."/>
            <person name="Medema M.H."/>
            <person name="Devos D.P."/>
            <person name="Kaster A.-K."/>
            <person name="Ovreas L."/>
            <person name="Rohde M."/>
            <person name="Galperin M.Y."/>
            <person name="Jogler C."/>
        </authorList>
    </citation>
    <scope>NUCLEOTIDE SEQUENCE [LARGE SCALE GENOMIC DNA]</scope>
    <source>
        <strain evidence="2 3">Pan54</strain>
    </source>
</reference>
<dbReference type="OrthoDB" id="9770860at2"/>
<dbReference type="PANTHER" id="PTHR33803:SF3">
    <property type="entry name" value="BLL1974 PROTEIN"/>
    <property type="match status" value="1"/>
</dbReference>
<dbReference type="Proteomes" id="UP000316095">
    <property type="component" value="Unassembled WGS sequence"/>
</dbReference>
<dbReference type="InterPro" id="IPR047710">
    <property type="entry name" value="Transpos_IS5-like"/>
</dbReference>
<organism evidence="2 3">
    <name type="scientific">Rubinisphaera italica</name>
    <dbReference type="NCBI Taxonomy" id="2527969"/>
    <lineage>
        <taxon>Bacteria</taxon>
        <taxon>Pseudomonadati</taxon>
        <taxon>Planctomycetota</taxon>
        <taxon>Planctomycetia</taxon>
        <taxon>Planctomycetales</taxon>
        <taxon>Planctomycetaceae</taxon>
        <taxon>Rubinisphaera</taxon>
    </lineage>
</organism>
<comment type="caution">
    <text evidence="2">The sequence shown here is derived from an EMBL/GenBank/DDBJ whole genome shotgun (WGS) entry which is preliminary data.</text>
</comment>
<evidence type="ECO:0000313" key="2">
    <source>
        <dbReference type="EMBL" id="TWT59571.1"/>
    </source>
</evidence>
<dbReference type="RefSeq" id="WP_146501742.1">
    <property type="nucleotide sequence ID" value="NZ_SJPG01000001.1"/>
</dbReference>
<dbReference type="PANTHER" id="PTHR33803">
    <property type="entry name" value="IS1478 TRANSPOSASE"/>
    <property type="match status" value="1"/>
</dbReference>
<dbReference type="Pfam" id="PF05598">
    <property type="entry name" value="DUF772"/>
    <property type="match status" value="1"/>
</dbReference>
<evidence type="ECO:0000259" key="1">
    <source>
        <dbReference type="Pfam" id="PF05598"/>
    </source>
</evidence>
<accession>A0A5C5XAZ6</accession>
<dbReference type="EMBL" id="SJPG01000001">
    <property type="protein sequence ID" value="TWT59571.1"/>
    <property type="molecule type" value="Genomic_DNA"/>
</dbReference>
<dbReference type="NCBIfam" id="NF033578">
    <property type="entry name" value="transpos_IS5_1"/>
    <property type="match status" value="1"/>
</dbReference>
<dbReference type="InterPro" id="IPR008490">
    <property type="entry name" value="Transposase_InsH_N"/>
</dbReference>
<evidence type="ECO:0000313" key="3">
    <source>
        <dbReference type="Proteomes" id="UP000316095"/>
    </source>
</evidence>
<protein>
    <recommendedName>
        <fullName evidence="1">Transposase InsH N-terminal domain-containing protein</fullName>
    </recommendedName>
</protein>
<feature type="domain" description="Transposase InsH N-terminal" evidence="1">
    <location>
        <begin position="16"/>
        <end position="114"/>
    </location>
</feature>
<proteinExistence type="predicted"/>
<name>A0A5C5XAZ6_9PLAN</name>
<dbReference type="AlphaFoldDB" id="A0A5C5XAZ6"/>
<keyword evidence="3" id="KW-1185">Reference proteome</keyword>
<gene>
    <name evidence="2" type="ORF">Pan54_02780</name>
</gene>